<dbReference type="PANTHER" id="PTHR11615">
    <property type="entry name" value="NITRATE, FORMATE, IRON DEHYDROGENASE"/>
    <property type="match status" value="1"/>
</dbReference>
<comment type="similarity">
    <text evidence="1">Belongs to the NARF family.</text>
</comment>
<dbReference type="EMBL" id="CAXAMM010039995">
    <property type="protein sequence ID" value="CAK9090399.1"/>
    <property type="molecule type" value="Genomic_DNA"/>
</dbReference>
<evidence type="ECO:0000313" key="4">
    <source>
        <dbReference type="EMBL" id="CAK9090399.1"/>
    </source>
</evidence>
<evidence type="ECO:0000256" key="1">
    <source>
        <dbReference type="ARBA" id="ARBA00006596"/>
    </source>
</evidence>
<evidence type="ECO:0000313" key="5">
    <source>
        <dbReference type="Proteomes" id="UP001642464"/>
    </source>
</evidence>
<comment type="caution">
    <text evidence="4">The sequence shown here is derived from an EMBL/GenBank/DDBJ whole genome shotgun (WGS) entry which is preliminary data.</text>
</comment>
<dbReference type="InterPro" id="IPR050340">
    <property type="entry name" value="Cytosolic_Fe-S_CAF"/>
</dbReference>
<dbReference type="Proteomes" id="UP001642464">
    <property type="component" value="Unassembled WGS sequence"/>
</dbReference>
<evidence type="ECO:0000256" key="2">
    <source>
        <dbReference type="SAM" id="MobiDB-lite"/>
    </source>
</evidence>
<feature type="compositionally biased region" description="Polar residues" evidence="2">
    <location>
        <begin position="739"/>
        <end position="766"/>
    </location>
</feature>
<feature type="domain" description="Iron hydrogenase large subunit C-terminal" evidence="3">
    <location>
        <begin position="278"/>
        <end position="483"/>
    </location>
</feature>
<reference evidence="4 5" key="1">
    <citation type="submission" date="2024-02" db="EMBL/GenBank/DDBJ databases">
        <authorList>
            <person name="Chen Y."/>
            <person name="Shah S."/>
            <person name="Dougan E. K."/>
            <person name="Thang M."/>
            <person name="Chan C."/>
        </authorList>
    </citation>
    <scope>NUCLEOTIDE SEQUENCE [LARGE SCALE GENOMIC DNA]</scope>
</reference>
<feature type="domain" description="Iron hydrogenase large subunit C-terminal" evidence="3">
    <location>
        <begin position="116"/>
        <end position="238"/>
    </location>
</feature>
<protein>
    <submittedName>
        <fullName evidence="4">Cytosolic iron-sulfur assembly component 3 (Cytosolic Fe-S cluster assembly factor NARFL) (Iron-only hydrogenase-like protein 1) (IOP1) (Nuclear prelamin A recognition factor-like protein)</fullName>
    </submittedName>
</protein>
<evidence type="ECO:0000259" key="3">
    <source>
        <dbReference type="Pfam" id="PF02906"/>
    </source>
</evidence>
<sequence>MAFSGGVKLGDLDDFISLSQECVKPLIQAADGTNKSAQLQDISEAKALPVAEVPQVQKPNLIKSKQSSTDPKAQIGQVSLSDCLACSGCVTSAETVLLQEQSAEEFMKRSQAARLTVVSISPEARTSLAAYTKEDPLLTMRKAAEGLRRLGVEYVLDTSAAESVALLEGKAEFIQRYKASYGGSSSSSKGRLPLLTSHCPGWTVYAEKVVDPVILPQLCQLRPPQHVQGRLVKTCLLEAHNRRQLHRWWRARSPLFAMEGKALLCQAQTTKALSDPPTPVTAEEVYHVFVQPCYDRKIEAARPHFEVPDASGIKEVDTVLTATELLDLLREAGEGCCGGCGKSACEKTEPQKLPPVSIQSEVFTDLFLGHPQDTLSRAVRGNAGSGGFLEHIFREAAQELFAMEVSSSPLVLQTKQNEDLREVCLKDPKSQEVLLRFTAAYGFRNIQNVIRRVAKLNGTNGSFKDVGHFVEIMACPGGCLNGGGQIPDAKSEEQHEAKTQAARRQRLNGLEDVLLEGASYVTPAEHPLAQRIYEYIAAQVSCKGTNGSWQSLIGSDEIRSWLLANWKSLKVDSLSAQRYGKGGTLRTMWISEIHGTPPRGADKGLTNQDLARERSPSPSKGLRRSKSAWDEEHLCAAEDLGKVYTIQQAFPTIDKLGNRHTTDLPHEIGCTTCGRHLLTEDQELEFWVCRRCWSEGRVFTQCRGCREAQEIRTASEKLTPLSAAKQRRRSSTMTNMSSLAQRVSRSSQQLAEMQRSNSVRSDTTGVTDEPQEEHGKPMPMPLARRRSSGNRSPTRRGLGT</sequence>
<dbReference type="InterPro" id="IPR009016">
    <property type="entry name" value="Fe_hydrogenase"/>
</dbReference>
<accession>A0ABP0QQU7</accession>
<gene>
    <name evidence="4" type="ORF">SCF082_LOCUS42639</name>
</gene>
<keyword evidence="5" id="KW-1185">Reference proteome</keyword>
<proteinExistence type="inferred from homology"/>
<dbReference type="Pfam" id="PF02906">
    <property type="entry name" value="Fe_hyd_lg_C"/>
    <property type="match status" value="2"/>
</dbReference>
<organism evidence="4 5">
    <name type="scientific">Durusdinium trenchii</name>
    <dbReference type="NCBI Taxonomy" id="1381693"/>
    <lineage>
        <taxon>Eukaryota</taxon>
        <taxon>Sar</taxon>
        <taxon>Alveolata</taxon>
        <taxon>Dinophyceae</taxon>
        <taxon>Suessiales</taxon>
        <taxon>Symbiodiniaceae</taxon>
        <taxon>Durusdinium</taxon>
    </lineage>
</organism>
<dbReference type="SUPFAM" id="SSF53920">
    <property type="entry name" value="Fe-only hydrogenase"/>
    <property type="match status" value="1"/>
</dbReference>
<feature type="region of interest" description="Disordered" evidence="2">
    <location>
        <begin position="593"/>
        <end position="626"/>
    </location>
</feature>
<dbReference type="InterPro" id="IPR004108">
    <property type="entry name" value="Fe_hydrogenase_lsu_C"/>
</dbReference>
<name>A0ABP0QQU7_9DINO</name>
<feature type="region of interest" description="Disordered" evidence="2">
    <location>
        <begin position="721"/>
        <end position="800"/>
    </location>
</feature>
<dbReference type="Gene3D" id="3.40.950.10">
    <property type="entry name" value="Fe-only Hydrogenase (Larger Subunit), Chain L, domain 3"/>
    <property type="match status" value="1"/>
</dbReference>